<organism evidence="2 3">
    <name type="scientific">Phoenix dactylifera</name>
    <name type="common">Date palm</name>
    <dbReference type="NCBI Taxonomy" id="42345"/>
    <lineage>
        <taxon>Eukaryota</taxon>
        <taxon>Viridiplantae</taxon>
        <taxon>Streptophyta</taxon>
        <taxon>Embryophyta</taxon>
        <taxon>Tracheophyta</taxon>
        <taxon>Spermatophyta</taxon>
        <taxon>Magnoliopsida</taxon>
        <taxon>Liliopsida</taxon>
        <taxon>Arecaceae</taxon>
        <taxon>Coryphoideae</taxon>
        <taxon>Phoeniceae</taxon>
        <taxon>Phoenix</taxon>
    </lineage>
</organism>
<dbReference type="Pfam" id="PF03140">
    <property type="entry name" value="DUF247"/>
    <property type="match status" value="1"/>
</dbReference>
<keyword evidence="1" id="KW-0472">Membrane</keyword>
<dbReference type="RefSeq" id="XP_008779624.3">
    <property type="nucleotide sequence ID" value="XM_008781402.3"/>
</dbReference>
<dbReference type="KEGG" id="pda:103699379"/>
<protein>
    <submittedName>
        <fullName evidence="3">UPF0481 protein At3g47200-like</fullName>
    </submittedName>
</protein>
<dbReference type="InterPro" id="IPR004158">
    <property type="entry name" value="DUF247_pln"/>
</dbReference>
<name>A0A8B7BKV7_PHODC</name>
<sequence length="477" mass="54243">MNGRRPSGEANQHVRLNINTAWLESVQDRARESLHRKPPTGPTIFRVPPTLRRGNELAYEPKLVSIGPYHHDKEDLKAMEGLKWRLLHHYLSKVPNGGKNEGLTKIKDLENRARDCYSEVIDMGSDQFVEMLLLDGCFLVQILNKDLQAEELSSLVHGNWWFDFNIFVDLMLLENQLPYFIVQHLLETLGMPGWDSSRLLNAVIYRFYQFGSLCREDRDPELPAEGFDVDHLLHLFHRWIRGFPRSDVSSTTSDSNGSRTTYSALSLIIDRTRACLSKVLPCRSNSSLSGRSPGALRPITRLAEAGVKIEVKSASSFLDITFCEDQGVLKIPAISVDGTTNSFFANLIALEQCSWRHGMDVTEYTVFMDGIIDTSRDVELLHREGIIQPYTVDDADIASLFNKLSRHAVFSPGRSYLADVCEGLNTYCESRWPRWRAKLVHDYFSNPWTIISLVAAVVLLGLTILQSVYAILDYYKR</sequence>
<feature type="transmembrane region" description="Helical" evidence="1">
    <location>
        <begin position="448"/>
        <end position="472"/>
    </location>
</feature>
<keyword evidence="1" id="KW-1133">Transmembrane helix</keyword>
<keyword evidence="1" id="KW-0812">Transmembrane</keyword>
<dbReference type="PANTHER" id="PTHR31170:SF25">
    <property type="entry name" value="BNAA09G04570D PROTEIN"/>
    <property type="match status" value="1"/>
</dbReference>
<keyword evidence="2" id="KW-1185">Reference proteome</keyword>
<accession>A0A8B7BKV7</accession>
<dbReference type="AlphaFoldDB" id="A0A8B7BKV7"/>
<dbReference type="Proteomes" id="UP000228380">
    <property type="component" value="Unplaced"/>
</dbReference>
<dbReference type="PANTHER" id="PTHR31170">
    <property type="entry name" value="BNAC04G53230D PROTEIN"/>
    <property type="match status" value="1"/>
</dbReference>
<proteinExistence type="predicted"/>
<dbReference type="OrthoDB" id="1589813at2759"/>
<evidence type="ECO:0000313" key="2">
    <source>
        <dbReference type="Proteomes" id="UP000228380"/>
    </source>
</evidence>
<dbReference type="GeneID" id="103699379"/>
<evidence type="ECO:0000313" key="3">
    <source>
        <dbReference type="RefSeq" id="XP_008779624.3"/>
    </source>
</evidence>
<evidence type="ECO:0000256" key="1">
    <source>
        <dbReference type="SAM" id="Phobius"/>
    </source>
</evidence>
<reference evidence="3" key="1">
    <citation type="submission" date="2025-08" db="UniProtKB">
        <authorList>
            <consortium name="RefSeq"/>
        </authorList>
    </citation>
    <scope>IDENTIFICATION</scope>
    <source>
        <tissue evidence="3">Young leaves</tissue>
    </source>
</reference>
<gene>
    <name evidence="3" type="primary">LOC103699379</name>
</gene>